<feature type="binding site" evidence="8">
    <location>
        <position position="382"/>
    </location>
    <ligand>
        <name>[4Fe-4S] cluster</name>
        <dbReference type="ChEBI" id="CHEBI:49883"/>
        <label>1</label>
    </ligand>
</feature>
<evidence type="ECO:0000256" key="5">
    <source>
        <dbReference type="ARBA" id="ARBA00022982"/>
    </source>
</evidence>
<dbReference type="GO" id="GO:0009055">
    <property type="term" value="F:electron transfer activity"/>
    <property type="evidence" value="ECO:0007669"/>
    <property type="project" value="InterPro"/>
</dbReference>
<dbReference type="GO" id="GO:0022900">
    <property type="term" value="P:electron transport chain"/>
    <property type="evidence" value="ECO:0007669"/>
    <property type="project" value="UniProtKB-UniRule"/>
</dbReference>
<evidence type="ECO:0000256" key="3">
    <source>
        <dbReference type="ARBA" id="ARBA00022723"/>
    </source>
</evidence>
<organism evidence="10 11">
    <name type="scientific">Candidatus Blautia faecavium</name>
    <dbReference type="NCBI Taxonomy" id="2838487"/>
    <lineage>
        <taxon>Bacteria</taxon>
        <taxon>Bacillati</taxon>
        <taxon>Bacillota</taxon>
        <taxon>Clostridia</taxon>
        <taxon>Lachnospirales</taxon>
        <taxon>Lachnospiraceae</taxon>
        <taxon>Blautia</taxon>
    </lineage>
</organism>
<evidence type="ECO:0000256" key="2">
    <source>
        <dbReference type="ARBA" id="ARBA00022485"/>
    </source>
</evidence>
<dbReference type="Gene3D" id="3.40.50.11540">
    <property type="entry name" value="NADH-ubiquinone oxidoreductase 51kDa subunit"/>
    <property type="match status" value="1"/>
</dbReference>
<dbReference type="Gene3D" id="3.30.70.20">
    <property type="match status" value="1"/>
</dbReference>
<evidence type="ECO:0000256" key="8">
    <source>
        <dbReference type="HAMAP-Rule" id="MF_00461"/>
    </source>
</evidence>
<evidence type="ECO:0000259" key="9">
    <source>
        <dbReference type="PROSITE" id="PS51379"/>
    </source>
</evidence>
<dbReference type="GO" id="GO:0051539">
    <property type="term" value="F:4 iron, 4 sulfur cluster binding"/>
    <property type="evidence" value="ECO:0007669"/>
    <property type="project" value="UniProtKB-KW"/>
</dbReference>
<feature type="binding site" evidence="8">
    <location>
        <position position="386"/>
    </location>
    <ligand>
        <name>[4Fe-4S] cluster</name>
        <dbReference type="ChEBI" id="CHEBI:49883"/>
        <label>2</label>
    </ligand>
</feature>
<dbReference type="EMBL" id="DWYZ01000162">
    <property type="protein sequence ID" value="HJB28867.1"/>
    <property type="molecule type" value="Genomic_DNA"/>
</dbReference>
<dbReference type="GO" id="GO:0005886">
    <property type="term" value="C:plasma membrane"/>
    <property type="evidence" value="ECO:0007669"/>
    <property type="project" value="UniProtKB-SubCell"/>
</dbReference>
<dbReference type="InterPro" id="IPR017900">
    <property type="entry name" value="4Fe4S_Fe_S_CS"/>
</dbReference>
<dbReference type="Gene3D" id="3.10.20.600">
    <property type="match status" value="1"/>
</dbReference>
<feature type="binding site" evidence="8">
    <location>
        <position position="379"/>
    </location>
    <ligand>
        <name>[4Fe-4S] cluster</name>
        <dbReference type="ChEBI" id="CHEBI:49883"/>
        <label>1</label>
    </ligand>
</feature>
<reference evidence="10" key="1">
    <citation type="journal article" date="2021" name="PeerJ">
        <title>Extensive microbial diversity within the chicken gut microbiome revealed by metagenomics and culture.</title>
        <authorList>
            <person name="Gilroy R."/>
            <person name="Ravi A."/>
            <person name="Getino M."/>
            <person name="Pursley I."/>
            <person name="Horton D.L."/>
            <person name="Alikhan N.F."/>
            <person name="Baker D."/>
            <person name="Gharbi K."/>
            <person name="Hall N."/>
            <person name="Watson M."/>
            <person name="Adriaenssens E.M."/>
            <person name="Foster-Nyarko E."/>
            <person name="Jarju S."/>
            <person name="Secka A."/>
            <person name="Antonio M."/>
            <person name="Oren A."/>
            <person name="Chaudhuri R.R."/>
            <person name="La Ragione R."/>
            <person name="Hildebrand F."/>
            <person name="Pallen M.J."/>
        </authorList>
    </citation>
    <scope>NUCLEOTIDE SEQUENCE</scope>
    <source>
        <strain evidence="10">ChiSjej1B19-5720</strain>
    </source>
</reference>
<feature type="binding site" evidence="8">
    <location>
        <position position="376"/>
    </location>
    <ligand>
        <name>[4Fe-4S] cluster</name>
        <dbReference type="ChEBI" id="CHEBI:49883"/>
        <label>1</label>
    </ligand>
</feature>
<evidence type="ECO:0000313" key="11">
    <source>
        <dbReference type="Proteomes" id="UP000823842"/>
    </source>
</evidence>
<accession>A0A9D2LT06</accession>
<evidence type="ECO:0000256" key="1">
    <source>
        <dbReference type="ARBA" id="ARBA00022448"/>
    </source>
</evidence>
<comment type="caution">
    <text evidence="10">The sequence shown here is derived from an EMBL/GenBank/DDBJ whole genome shotgun (WGS) entry which is preliminary data.</text>
</comment>
<keyword evidence="5 8" id="KW-0249">Electron transport</keyword>
<evidence type="ECO:0000256" key="7">
    <source>
        <dbReference type="ARBA" id="ARBA00023014"/>
    </source>
</evidence>
<dbReference type="GO" id="GO:0046872">
    <property type="term" value="F:metal ion binding"/>
    <property type="evidence" value="ECO:0007669"/>
    <property type="project" value="UniProtKB-KW"/>
</dbReference>
<keyword evidence="4 8" id="KW-0677">Repeat</keyword>
<dbReference type="InterPro" id="IPR011538">
    <property type="entry name" value="Nuo51_FMN-bd"/>
</dbReference>
<dbReference type="PROSITE" id="PS00198">
    <property type="entry name" value="4FE4S_FER_1"/>
    <property type="match status" value="1"/>
</dbReference>
<keyword evidence="6 8" id="KW-0408">Iron</keyword>
<reference evidence="10" key="2">
    <citation type="submission" date="2021-04" db="EMBL/GenBank/DDBJ databases">
        <authorList>
            <person name="Gilroy R."/>
        </authorList>
    </citation>
    <scope>NUCLEOTIDE SEQUENCE</scope>
    <source>
        <strain evidence="10">ChiSjej1B19-5720</strain>
    </source>
</reference>
<dbReference type="InterPro" id="IPR037225">
    <property type="entry name" value="Nuo51_FMN-bd_sf"/>
</dbReference>
<dbReference type="HAMAP" id="MF_00461">
    <property type="entry name" value="RsxC_RnfC"/>
    <property type="match status" value="1"/>
</dbReference>
<keyword evidence="7 8" id="KW-0411">Iron-sulfur</keyword>
<dbReference type="SUPFAM" id="SSF46548">
    <property type="entry name" value="alpha-helical ferredoxin"/>
    <property type="match status" value="1"/>
</dbReference>
<protein>
    <recommendedName>
        <fullName evidence="8">Ion-translocating oxidoreductase complex subunit C</fullName>
        <ecNumber evidence="8">7.-.-.-</ecNumber>
    </recommendedName>
    <alternativeName>
        <fullName evidence="8">Rnf electron transport complex subunit C</fullName>
    </alternativeName>
</protein>
<comment type="similarity">
    <text evidence="8">Belongs to the 4Fe4S bacterial-type ferredoxin family. RnfC subfamily.</text>
</comment>
<dbReference type="AlphaFoldDB" id="A0A9D2LT06"/>
<feature type="binding site" evidence="8">
    <location>
        <position position="415"/>
    </location>
    <ligand>
        <name>[4Fe-4S] cluster</name>
        <dbReference type="ChEBI" id="CHEBI:49883"/>
        <label>2</label>
    </ligand>
</feature>
<keyword evidence="8" id="KW-1278">Translocase</keyword>
<feature type="binding site" evidence="8">
    <location>
        <position position="421"/>
    </location>
    <ligand>
        <name>[4Fe-4S] cluster</name>
        <dbReference type="ChEBI" id="CHEBI:49883"/>
        <label>2</label>
    </ligand>
</feature>
<dbReference type="Pfam" id="PF10531">
    <property type="entry name" value="SLBB"/>
    <property type="match status" value="1"/>
</dbReference>
<dbReference type="PROSITE" id="PS51379">
    <property type="entry name" value="4FE4S_FER_2"/>
    <property type="match status" value="1"/>
</dbReference>
<comment type="subunit">
    <text evidence="8">The complex is composed of six subunits: RnfA, RnfB, RnfC, RnfD, RnfE and RnfG.</text>
</comment>
<dbReference type="NCBIfam" id="TIGR01945">
    <property type="entry name" value="rnfC"/>
    <property type="match status" value="1"/>
</dbReference>
<keyword evidence="3 8" id="KW-0479">Metal-binding</keyword>
<dbReference type="Proteomes" id="UP000823842">
    <property type="component" value="Unassembled WGS sequence"/>
</dbReference>
<evidence type="ECO:0000313" key="10">
    <source>
        <dbReference type="EMBL" id="HJB28867.1"/>
    </source>
</evidence>
<feature type="domain" description="4Fe-4S ferredoxin-type" evidence="9">
    <location>
        <begin position="365"/>
        <end position="396"/>
    </location>
</feature>
<comment type="subcellular location">
    <subcellularLocation>
        <location evidence="8">Cell membrane</location>
        <topology evidence="8">Peripheral membrane protein</topology>
    </subcellularLocation>
</comment>
<evidence type="ECO:0000256" key="4">
    <source>
        <dbReference type="ARBA" id="ARBA00022737"/>
    </source>
</evidence>
<dbReference type="SUPFAM" id="SSF142019">
    <property type="entry name" value="Nqo1 FMN-binding domain-like"/>
    <property type="match status" value="1"/>
</dbReference>
<dbReference type="InterPro" id="IPR017896">
    <property type="entry name" value="4Fe4S_Fe-S-bd"/>
</dbReference>
<dbReference type="InterPro" id="IPR010208">
    <property type="entry name" value="Ion_transpt_RnfC/RsxC"/>
</dbReference>
<dbReference type="Pfam" id="PF01512">
    <property type="entry name" value="Complex1_51K"/>
    <property type="match status" value="1"/>
</dbReference>
<dbReference type="PANTHER" id="PTHR43034">
    <property type="entry name" value="ION-TRANSLOCATING OXIDOREDUCTASE COMPLEX SUBUNIT C"/>
    <property type="match status" value="1"/>
</dbReference>
<comment type="function">
    <text evidence="8">Part of a membrane-bound complex that couples electron transfer with translocation of ions across the membrane.</text>
</comment>
<comment type="cofactor">
    <cofactor evidence="8">
        <name>[4Fe-4S] cluster</name>
        <dbReference type="ChEBI" id="CHEBI:49883"/>
    </cofactor>
    <text evidence="8">Binds 2 [4Fe-4S] clusters per subunit.</text>
</comment>
<keyword evidence="2 8" id="KW-0004">4Fe-4S</keyword>
<feature type="binding site" evidence="8">
    <location>
        <position position="418"/>
    </location>
    <ligand>
        <name>[4Fe-4S] cluster</name>
        <dbReference type="ChEBI" id="CHEBI:49883"/>
        <label>2</label>
    </ligand>
</feature>
<dbReference type="Pfam" id="PF13375">
    <property type="entry name" value="RnfC_N"/>
    <property type="match status" value="1"/>
</dbReference>
<keyword evidence="8" id="KW-1003">Cell membrane</keyword>
<dbReference type="InterPro" id="IPR026902">
    <property type="entry name" value="RnfC_N"/>
</dbReference>
<dbReference type="PANTHER" id="PTHR43034:SF2">
    <property type="entry name" value="ION-TRANSLOCATING OXIDOREDUCTASE COMPLEX SUBUNIT C"/>
    <property type="match status" value="1"/>
</dbReference>
<feature type="binding site" evidence="8">
    <location>
        <position position="425"/>
    </location>
    <ligand>
        <name>[4Fe-4S] cluster</name>
        <dbReference type="ChEBI" id="CHEBI:49883"/>
        <label>1</label>
    </ligand>
</feature>
<evidence type="ECO:0000256" key="6">
    <source>
        <dbReference type="ARBA" id="ARBA00023004"/>
    </source>
</evidence>
<dbReference type="InterPro" id="IPR019554">
    <property type="entry name" value="Soluble_ligand-bd"/>
</dbReference>
<keyword evidence="1 8" id="KW-0813">Transport</keyword>
<dbReference type="EC" id="7.-.-.-" evidence="8"/>
<gene>
    <name evidence="10" type="primary">rsxC</name>
    <name evidence="8" type="synonym">rnfC</name>
    <name evidence="10" type="ORF">IAA06_08745</name>
</gene>
<dbReference type="NCBIfam" id="NF003454">
    <property type="entry name" value="PRK05035.1"/>
    <property type="match status" value="1"/>
</dbReference>
<proteinExistence type="inferred from homology"/>
<dbReference type="SUPFAM" id="SSF142984">
    <property type="entry name" value="Nqo1 middle domain-like"/>
    <property type="match status" value="1"/>
</dbReference>
<keyword evidence="8" id="KW-0472">Membrane</keyword>
<name>A0A9D2LT06_9FIRM</name>
<sequence length="454" mass="49739">MQKRGKKPFLGGIHPTDGFDKALTMEKAVQEYSPLKVTILSEQSPGGRCRFTVQPGDKVKEGSLIGEPDAFTAAPLHASVEGTVMEIKKVQVQGRSIEACVIQKEKESSWLSRKYEEELIEFGHLSRENIISCLYEGGLTGMGGAGFPTYRKYETQKEIEFLLINGAECEPYLTCDHRLMEEKAPALINGIRLLLFASGGKKAFLCLEDNKPDAAQALNHVLNSQREKEAEIEIKILPTRYPQGGERQLIQAVLGREVPLDGIPADVGVIVTNVGTAKAAADMVLGNRPLTRRIVTVSGCVRNPGNYLVPVGTSAGELIRVCGGVSIEENRVIQGGPMTGTCAATDYKGEAELFYVTKNTSGILVLPRTDYQEQPCIRCGGCASVCPAGLVPFQIEIAFMEEDYDLCEKLYAKACIACGCCSYICPAKRDLARRIRMARDQINQRIRERKVKKG</sequence>